<dbReference type="RefSeq" id="WP_175454899.1">
    <property type="nucleotide sequence ID" value="NZ_CP119563.1"/>
</dbReference>
<proteinExistence type="predicted"/>
<feature type="compositionally biased region" description="Low complexity" evidence="1">
    <location>
        <begin position="45"/>
        <end position="54"/>
    </location>
</feature>
<accession>A0A1G7Q7J2</accession>
<feature type="region of interest" description="Disordered" evidence="1">
    <location>
        <begin position="29"/>
        <end position="54"/>
    </location>
</feature>
<protein>
    <submittedName>
        <fullName evidence="2">Uncharacterized protein</fullName>
    </submittedName>
</protein>
<evidence type="ECO:0000313" key="2">
    <source>
        <dbReference type="EMBL" id="SDF94443.1"/>
    </source>
</evidence>
<dbReference type="EMBL" id="FNAY01000022">
    <property type="protein sequence ID" value="SDF94443.1"/>
    <property type="molecule type" value="Genomic_DNA"/>
</dbReference>
<name>A0A1G7Q7J2_RHOCA</name>
<dbReference type="AlphaFoldDB" id="A0A1G7Q7J2"/>
<organism evidence="2 3">
    <name type="scientific">Rhodobacter capsulatus</name>
    <name type="common">Rhodopseudomonas capsulata</name>
    <dbReference type="NCBI Taxonomy" id="1061"/>
    <lineage>
        <taxon>Bacteria</taxon>
        <taxon>Pseudomonadati</taxon>
        <taxon>Pseudomonadota</taxon>
        <taxon>Alphaproteobacteria</taxon>
        <taxon>Rhodobacterales</taxon>
        <taxon>Rhodobacter group</taxon>
        <taxon>Rhodobacter</taxon>
    </lineage>
</organism>
<dbReference type="Proteomes" id="UP000183812">
    <property type="component" value="Unassembled WGS sequence"/>
</dbReference>
<evidence type="ECO:0000313" key="3">
    <source>
        <dbReference type="Proteomes" id="UP000183812"/>
    </source>
</evidence>
<gene>
    <name evidence="2" type="ORF">SAMN04244550_03147</name>
</gene>
<evidence type="ECO:0000256" key="1">
    <source>
        <dbReference type="SAM" id="MobiDB-lite"/>
    </source>
</evidence>
<reference evidence="2 3" key="1">
    <citation type="submission" date="2016-10" db="EMBL/GenBank/DDBJ databases">
        <authorList>
            <person name="de Groot N.N."/>
        </authorList>
    </citation>
    <scope>NUCLEOTIDE SEQUENCE [LARGE SCALE GENOMIC DNA]</scope>
    <source>
        <strain evidence="3">DSM 938 / 37b4</strain>
    </source>
</reference>
<sequence>MTQDTPSRKTASDATRDARLAAALRANLTRRKAQARARSAEENNNETAETGPEE</sequence>